<keyword evidence="6" id="KW-1185">Reference proteome</keyword>
<organism evidence="5 6">
    <name type="scientific">Magnetofaba australis IT-1</name>
    <dbReference type="NCBI Taxonomy" id="1434232"/>
    <lineage>
        <taxon>Bacteria</taxon>
        <taxon>Pseudomonadati</taxon>
        <taxon>Pseudomonadota</taxon>
        <taxon>Magnetococcia</taxon>
        <taxon>Magnetococcales</taxon>
        <taxon>Magnetococcaceae</taxon>
        <taxon>Magnetofaba</taxon>
    </lineage>
</organism>
<dbReference type="SMART" id="SM00382">
    <property type="entry name" value="AAA"/>
    <property type="match status" value="1"/>
</dbReference>
<dbReference type="PANTHER" id="PTHR42711:SF15">
    <property type="entry name" value="ABC-TYPE MULTIDRUG TRANSPORT SYSTEM, ATPASE COMPONENT"/>
    <property type="match status" value="1"/>
</dbReference>
<keyword evidence="2" id="KW-0547">Nucleotide-binding</keyword>
<name>A0A1Y2K560_9PROT</name>
<comment type="caution">
    <text evidence="5">The sequence shown here is derived from an EMBL/GenBank/DDBJ whole genome shotgun (WGS) entry which is preliminary data.</text>
</comment>
<dbReference type="PROSITE" id="PS50893">
    <property type="entry name" value="ABC_TRANSPORTER_2"/>
    <property type="match status" value="1"/>
</dbReference>
<dbReference type="InterPro" id="IPR017871">
    <property type="entry name" value="ABC_transporter-like_CS"/>
</dbReference>
<evidence type="ECO:0000313" key="5">
    <source>
        <dbReference type="EMBL" id="OSM02145.1"/>
    </source>
</evidence>
<evidence type="ECO:0000256" key="3">
    <source>
        <dbReference type="ARBA" id="ARBA00022840"/>
    </source>
</evidence>
<feature type="domain" description="ABC transporter" evidence="4">
    <location>
        <begin position="6"/>
        <end position="235"/>
    </location>
</feature>
<evidence type="ECO:0000313" key="6">
    <source>
        <dbReference type="Proteomes" id="UP000194003"/>
    </source>
</evidence>
<dbReference type="AlphaFoldDB" id="A0A1Y2K560"/>
<dbReference type="SUPFAM" id="SSF52540">
    <property type="entry name" value="P-loop containing nucleoside triphosphate hydrolases"/>
    <property type="match status" value="1"/>
</dbReference>
<evidence type="ECO:0000259" key="4">
    <source>
        <dbReference type="PROSITE" id="PS50893"/>
    </source>
</evidence>
<dbReference type="InterPro" id="IPR003439">
    <property type="entry name" value="ABC_transporter-like_ATP-bd"/>
</dbReference>
<proteinExistence type="predicted"/>
<dbReference type="Proteomes" id="UP000194003">
    <property type="component" value="Unassembled WGS sequence"/>
</dbReference>
<dbReference type="InterPro" id="IPR027417">
    <property type="entry name" value="P-loop_NTPase"/>
</dbReference>
<dbReference type="Gene3D" id="3.40.50.300">
    <property type="entry name" value="P-loop containing nucleotide triphosphate hydrolases"/>
    <property type="match status" value="1"/>
</dbReference>
<dbReference type="EMBL" id="LVJN01000020">
    <property type="protein sequence ID" value="OSM02145.1"/>
    <property type="molecule type" value="Genomic_DNA"/>
</dbReference>
<sequence length="318" mass="34104">MSGAALAIDGLRKTYANGVTALCGVDLNIAAGEVFAILGPNGAGKSTLINIVAQVTAKSAGRVAVMGVDIEAQPQLAKRLVGVTPQEIALDPFFTVRELLINHAGYYGVRKPGPWVDELLQRLDLAKHAHKRTRELSGGMKRRLTVAKSLVHQPPLVILDEPTAGVDVALRHGLWSFIRELHAQGSTVILTTHYLEEAQELAGRVAIINQGALAACDRTENLLADFAARRVEIQWKGENGAAPDVIPVGLQWDAGACRLHGELATDAVSELMRWAGERACQIADLRLEPPRLEDVYLHLTSGAAATAGKQQQEARHAG</sequence>
<dbReference type="OrthoDB" id="9778547at2"/>
<dbReference type="InterPro" id="IPR003593">
    <property type="entry name" value="AAA+_ATPase"/>
</dbReference>
<evidence type="ECO:0000256" key="2">
    <source>
        <dbReference type="ARBA" id="ARBA00022741"/>
    </source>
</evidence>
<gene>
    <name evidence="5" type="ORF">MAIT1_02241</name>
</gene>
<dbReference type="Pfam" id="PF00005">
    <property type="entry name" value="ABC_tran"/>
    <property type="match status" value="1"/>
</dbReference>
<dbReference type="PROSITE" id="PS00211">
    <property type="entry name" value="ABC_TRANSPORTER_1"/>
    <property type="match status" value="1"/>
</dbReference>
<protein>
    <submittedName>
        <fullName evidence="5">Putative ABC transporter</fullName>
    </submittedName>
</protein>
<keyword evidence="3" id="KW-0067">ATP-binding</keyword>
<dbReference type="InterPro" id="IPR050763">
    <property type="entry name" value="ABC_transporter_ATP-binding"/>
</dbReference>
<dbReference type="CDD" id="cd03263">
    <property type="entry name" value="ABC_subfamily_A"/>
    <property type="match status" value="1"/>
</dbReference>
<evidence type="ECO:0000256" key="1">
    <source>
        <dbReference type="ARBA" id="ARBA00022448"/>
    </source>
</evidence>
<dbReference type="STRING" id="1434232.MAIT1_02241"/>
<keyword evidence="1" id="KW-0813">Transport</keyword>
<dbReference type="PANTHER" id="PTHR42711">
    <property type="entry name" value="ABC TRANSPORTER ATP-BINDING PROTEIN"/>
    <property type="match status" value="1"/>
</dbReference>
<dbReference type="GO" id="GO:0005524">
    <property type="term" value="F:ATP binding"/>
    <property type="evidence" value="ECO:0007669"/>
    <property type="project" value="UniProtKB-KW"/>
</dbReference>
<dbReference type="RefSeq" id="WP_085444634.1">
    <property type="nucleotide sequence ID" value="NZ_LVJN01000020.1"/>
</dbReference>
<reference evidence="5 6" key="1">
    <citation type="journal article" date="2016" name="BMC Genomics">
        <title>Combined genomic and structural analyses of a cultured magnetotactic bacterium reveals its niche adaptation to a dynamic environment.</title>
        <authorList>
            <person name="Araujo A.C."/>
            <person name="Morillo V."/>
            <person name="Cypriano J."/>
            <person name="Teixeira L.C."/>
            <person name="Leao P."/>
            <person name="Lyra S."/>
            <person name="Almeida L.G."/>
            <person name="Bazylinski D.A."/>
            <person name="Vasconcellos A.T."/>
            <person name="Abreu F."/>
            <person name="Lins U."/>
        </authorList>
    </citation>
    <scope>NUCLEOTIDE SEQUENCE [LARGE SCALE GENOMIC DNA]</scope>
    <source>
        <strain evidence="5 6">IT-1</strain>
    </source>
</reference>
<dbReference type="GO" id="GO:0016887">
    <property type="term" value="F:ATP hydrolysis activity"/>
    <property type="evidence" value="ECO:0007669"/>
    <property type="project" value="InterPro"/>
</dbReference>
<accession>A0A1Y2K560</accession>